<proteinExistence type="predicted"/>
<evidence type="ECO:0000313" key="2">
    <source>
        <dbReference type="Proteomes" id="UP000032024"/>
    </source>
</evidence>
<sequence length="40" mass="5042">MPELWRPCVERAAKFRLIKMNIYIFTRKCILFFYFLEQLL</sequence>
<dbReference type="EMBL" id="CP010525">
    <property type="protein sequence ID" value="AJO23369.1"/>
    <property type="molecule type" value="Genomic_DNA"/>
</dbReference>
<dbReference type="Proteomes" id="UP000032024">
    <property type="component" value="Chromosome"/>
</dbReference>
<organism evidence="1 2">
    <name type="scientific">Heyndrickxia coagulans</name>
    <name type="common">Weizmannia coagulans</name>
    <dbReference type="NCBI Taxonomy" id="1398"/>
    <lineage>
        <taxon>Bacteria</taxon>
        <taxon>Bacillati</taxon>
        <taxon>Bacillota</taxon>
        <taxon>Bacilli</taxon>
        <taxon>Bacillales</taxon>
        <taxon>Bacillaceae</taxon>
        <taxon>Heyndrickxia</taxon>
    </lineage>
</organism>
<reference evidence="2" key="1">
    <citation type="submission" date="2015-01" db="EMBL/GenBank/DDBJ databases">
        <title>Comparative genome analysis of Bacillus coagulans HM-08, Clostridium butyricum HM-68, Bacillus subtilis HM-66 and Bacillus paralicheniformis BL-09.</title>
        <authorList>
            <person name="Zhang H."/>
        </authorList>
    </citation>
    <scope>NUCLEOTIDE SEQUENCE [LARGE SCALE GENOMIC DNA]</scope>
    <source>
        <strain evidence="2">HM-08</strain>
    </source>
</reference>
<protein>
    <submittedName>
        <fullName evidence="1">Uncharacterized protein</fullName>
    </submittedName>
</protein>
<dbReference type="AlphaFoldDB" id="A0AAN0WCR1"/>
<evidence type="ECO:0000313" key="1">
    <source>
        <dbReference type="EMBL" id="AJO23369.1"/>
    </source>
</evidence>
<accession>A0AAN0WCR1</accession>
<gene>
    <name evidence="1" type="ORF">SB48_HM08orf04102</name>
</gene>
<name>A0AAN0WCR1_HEYCO</name>
<keyword evidence="2" id="KW-1185">Reference proteome</keyword>